<keyword evidence="7" id="KW-0804">Transcription</keyword>
<protein>
    <submittedName>
        <fullName evidence="11">Response regulator</fullName>
    </submittedName>
</protein>
<dbReference type="PANTHER" id="PTHR42713:SF3">
    <property type="entry name" value="TRANSCRIPTIONAL REGULATORY PROTEIN HPTR"/>
    <property type="match status" value="1"/>
</dbReference>
<dbReference type="InterPro" id="IPR051552">
    <property type="entry name" value="HptR"/>
</dbReference>
<dbReference type="GO" id="GO:0005737">
    <property type="term" value="C:cytoplasm"/>
    <property type="evidence" value="ECO:0007669"/>
    <property type="project" value="UniProtKB-SubCell"/>
</dbReference>
<dbReference type="InterPro" id="IPR001789">
    <property type="entry name" value="Sig_transdc_resp-reg_receiver"/>
</dbReference>
<dbReference type="CDD" id="cd17536">
    <property type="entry name" value="REC_YesN-like"/>
    <property type="match status" value="1"/>
</dbReference>
<comment type="subcellular location">
    <subcellularLocation>
        <location evidence="1">Cytoplasm</location>
    </subcellularLocation>
</comment>
<evidence type="ECO:0000256" key="6">
    <source>
        <dbReference type="ARBA" id="ARBA00023125"/>
    </source>
</evidence>
<dbReference type="InterPro" id="IPR009057">
    <property type="entry name" value="Homeodomain-like_sf"/>
</dbReference>
<dbReference type="PROSITE" id="PS01124">
    <property type="entry name" value="HTH_ARAC_FAMILY_2"/>
    <property type="match status" value="1"/>
</dbReference>
<evidence type="ECO:0000259" key="10">
    <source>
        <dbReference type="PROSITE" id="PS50110"/>
    </source>
</evidence>
<dbReference type="Pfam" id="PF00072">
    <property type="entry name" value="Response_reg"/>
    <property type="match status" value="1"/>
</dbReference>
<evidence type="ECO:0000256" key="5">
    <source>
        <dbReference type="ARBA" id="ARBA00023015"/>
    </source>
</evidence>
<evidence type="ECO:0000313" key="12">
    <source>
        <dbReference type="Proteomes" id="UP000284731"/>
    </source>
</evidence>
<dbReference type="InterPro" id="IPR011006">
    <property type="entry name" value="CheY-like_superfamily"/>
</dbReference>
<evidence type="ECO:0000259" key="9">
    <source>
        <dbReference type="PROSITE" id="PS01124"/>
    </source>
</evidence>
<dbReference type="PROSITE" id="PS00041">
    <property type="entry name" value="HTH_ARAC_FAMILY_1"/>
    <property type="match status" value="1"/>
</dbReference>
<evidence type="ECO:0000313" key="11">
    <source>
        <dbReference type="EMBL" id="RGT55164.1"/>
    </source>
</evidence>
<evidence type="ECO:0000256" key="4">
    <source>
        <dbReference type="ARBA" id="ARBA00023012"/>
    </source>
</evidence>
<gene>
    <name evidence="11" type="ORF">DWX20_08440</name>
</gene>
<evidence type="ECO:0000256" key="7">
    <source>
        <dbReference type="ARBA" id="ARBA00023163"/>
    </source>
</evidence>
<dbReference type="GO" id="GO:0043565">
    <property type="term" value="F:sequence-specific DNA binding"/>
    <property type="evidence" value="ECO:0007669"/>
    <property type="project" value="InterPro"/>
</dbReference>
<dbReference type="Proteomes" id="UP000284731">
    <property type="component" value="Unassembled WGS sequence"/>
</dbReference>
<evidence type="ECO:0000256" key="3">
    <source>
        <dbReference type="ARBA" id="ARBA00022553"/>
    </source>
</evidence>
<dbReference type="PANTHER" id="PTHR42713">
    <property type="entry name" value="HISTIDINE KINASE-RELATED"/>
    <property type="match status" value="1"/>
</dbReference>
<dbReference type="PRINTS" id="PR00032">
    <property type="entry name" value="HTHARAC"/>
</dbReference>
<dbReference type="AlphaFoldDB" id="A0A412PD45"/>
<evidence type="ECO:0000256" key="2">
    <source>
        <dbReference type="ARBA" id="ARBA00022490"/>
    </source>
</evidence>
<sequence length="241" mass="27625">MYKVMIVDDEPFAREGIVHDINWDSLDFTVCAVAKDGLQALEKYQETSPDLIISDINMPMCNGIEMLQRLRDQGSDVQIIFLTAYSEFDYARDALRLYAADYILKPFEDGTIETSVQKIIPKLVKTETPQAINDTNRYVKKAIEYIEQNYANPNLSIYEIASHLEISEGHISRLFHKETSYTLAGYITSIRLEKAKNLLCKHNCRISEAAEQTGYTSVAYFSSLFKKRYGITPSEYQNQNL</sequence>
<feature type="domain" description="Response regulatory" evidence="10">
    <location>
        <begin position="3"/>
        <end position="120"/>
    </location>
</feature>
<feature type="domain" description="HTH araC/xylS-type" evidence="9">
    <location>
        <begin position="140"/>
        <end position="239"/>
    </location>
</feature>
<keyword evidence="6" id="KW-0238">DNA-binding</keyword>
<proteinExistence type="predicted"/>
<dbReference type="SMART" id="SM00342">
    <property type="entry name" value="HTH_ARAC"/>
    <property type="match status" value="1"/>
</dbReference>
<comment type="caution">
    <text evidence="11">The sequence shown here is derived from an EMBL/GenBank/DDBJ whole genome shotgun (WGS) entry which is preliminary data.</text>
</comment>
<dbReference type="InterPro" id="IPR018060">
    <property type="entry name" value="HTH_AraC"/>
</dbReference>
<dbReference type="GO" id="GO:0003700">
    <property type="term" value="F:DNA-binding transcription factor activity"/>
    <property type="evidence" value="ECO:0007669"/>
    <property type="project" value="InterPro"/>
</dbReference>
<dbReference type="PROSITE" id="PS50110">
    <property type="entry name" value="RESPONSE_REGULATORY"/>
    <property type="match status" value="1"/>
</dbReference>
<name>A0A412PD45_9FIRM</name>
<dbReference type="RefSeq" id="WP_118765174.1">
    <property type="nucleotide sequence ID" value="NZ_CABJCF010000003.1"/>
</dbReference>
<dbReference type="InterPro" id="IPR020449">
    <property type="entry name" value="Tscrpt_reg_AraC-type_HTH"/>
</dbReference>
<reference evidence="11 12" key="1">
    <citation type="submission" date="2018-08" db="EMBL/GenBank/DDBJ databases">
        <title>A genome reference for cultivated species of the human gut microbiota.</title>
        <authorList>
            <person name="Zou Y."/>
            <person name="Xue W."/>
            <person name="Luo G."/>
        </authorList>
    </citation>
    <scope>NUCLEOTIDE SEQUENCE [LARGE SCALE GENOMIC DNA]</scope>
    <source>
        <strain evidence="11 12">AF18-46</strain>
    </source>
</reference>
<feature type="modified residue" description="4-aspartylphosphate" evidence="8">
    <location>
        <position position="55"/>
    </location>
</feature>
<dbReference type="Gene3D" id="3.40.50.2300">
    <property type="match status" value="1"/>
</dbReference>
<dbReference type="InterPro" id="IPR018062">
    <property type="entry name" value="HTH_AraC-typ_CS"/>
</dbReference>
<dbReference type="Gene3D" id="1.10.10.60">
    <property type="entry name" value="Homeodomain-like"/>
    <property type="match status" value="2"/>
</dbReference>
<dbReference type="EMBL" id="QRWX01000003">
    <property type="protein sequence ID" value="RGT55164.1"/>
    <property type="molecule type" value="Genomic_DNA"/>
</dbReference>
<keyword evidence="2" id="KW-0963">Cytoplasm</keyword>
<dbReference type="SUPFAM" id="SSF46689">
    <property type="entry name" value="Homeodomain-like"/>
    <property type="match status" value="2"/>
</dbReference>
<dbReference type="SUPFAM" id="SSF52172">
    <property type="entry name" value="CheY-like"/>
    <property type="match status" value="1"/>
</dbReference>
<organism evidence="11 12">
    <name type="scientific">Solobacterium moorei</name>
    <dbReference type="NCBI Taxonomy" id="102148"/>
    <lineage>
        <taxon>Bacteria</taxon>
        <taxon>Bacillati</taxon>
        <taxon>Bacillota</taxon>
        <taxon>Erysipelotrichia</taxon>
        <taxon>Erysipelotrichales</taxon>
        <taxon>Erysipelotrichaceae</taxon>
        <taxon>Solobacterium</taxon>
    </lineage>
</organism>
<keyword evidence="3 8" id="KW-0597">Phosphoprotein</keyword>
<dbReference type="Pfam" id="PF12833">
    <property type="entry name" value="HTH_18"/>
    <property type="match status" value="1"/>
</dbReference>
<keyword evidence="4" id="KW-0902">Two-component regulatory system</keyword>
<dbReference type="SMART" id="SM00448">
    <property type="entry name" value="REC"/>
    <property type="match status" value="1"/>
</dbReference>
<evidence type="ECO:0000256" key="1">
    <source>
        <dbReference type="ARBA" id="ARBA00004496"/>
    </source>
</evidence>
<accession>A0A412PD45</accession>
<dbReference type="GO" id="GO:0000160">
    <property type="term" value="P:phosphorelay signal transduction system"/>
    <property type="evidence" value="ECO:0007669"/>
    <property type="project" value="UniProtKB-KW"/>
</dbReference>
<evidence type="ECO:0000256" key="8">
    <source>
        <dbReference type="PROSITE-ProRule" id="PRU00169"/>
    </source>
</evidence>
<keyword evidence="5" id="KW-0805">Transcription regulation</keyword>